<feature type="region of interest" description="Disordered" evidence="1">
    <location>
        <begin position="24"/>
        <end position="50"/>
    </location>
</feature>
<dbReference type="STRING" id="1385512.N784_10065"/>
<name>A0A0A5HNB4_9BACI</name>
<protein>
    <submittedName>
        <fullName evidence="2">Uncharacterized protein</fullName>
    </submittedName>
</protein>
<evidence type="ECO:0000313" key="2">
    <source>
        <dbReference type="EMBL" id="KGX85122.1"/>
    </source>
</evidence>
<evidence type="ECO:0000256" key="1">
    <source>
        <dbReference type="SAM" id="MobiDB-lite"/>
    </source>
</evidence>
<accession>A0A0A5HNB4</accession>
<proteinExistence type="predicted"/>
<dbReference type="Proteomes" id="UP000030401">
    <property type="component" value="Unassembled WGS sequence"/>
</dbReference>
<dbReference type="AlphaFoldDB" id="A0A0A5HNB4"/>
<keyword evidence="3" id="KW-1185">Reference proteome</keyword>
<evidence type="ECO:0000313" key="3">
    <source>
        <dbReference type="Proteomes" id="UP000030401"/>
    </source>
</evidence>
<dbReference type="RefSeq" id="WP_156965261.1">
    <property type="nucleotide sequence ID" value="NZ_AVPG01000026.1"/>
</dbReference>
<organism evidence="2 3">
    <name type="scientific">Pontibacillus litoralis JSM 072002</name>
    <dbReference type="NCBI Taxonomy" id="1385512"/>
    <lineage>
        <taxon>Bacteria</taxon>
        <taxon>Bacillati</taxon>
        <taxon>Bacillota</taxon>
        <taxon>Bacilli</taxon>
        <taxon>Bacillales</taxon>
        <taxon>Bacillaceae</taxon>
        <taxon>Pontibacillus</taxon>
    </lineage>
</organism>
<dbReference type="OrthoDB" id="2691943at2"/>
<sequence length="50" mass="5908">MNIFIKARELFEKDYQMSQEVKHYNASSQGMTKGKTTKLTPSLRRNPFKK</sequence>
<comment type="caution">
    <text evidence="2">The sequence shown here is derived from an EMBL/GenBank/DDBJ whole genome shotgun (WGS) entry which is preliminary data.</text>
</comment>
<gene>
    <name evidence="2" type="ORF">N784_10065</name>
</gene>
<reference evidence="2 3" key="1">
    <citation type="submission" date="2013-08" db="EMBL/GenBank/DDBJ databases">
        <authorList>
            <person name="Huang J."/>
            <person name="Wang G."/>
        </authorList>
    </citation>
    <scope>NUCLEOTIDE SEQUENCE [LARGE SCALE GENOMIC DNA]</scope>
    <source>
        <strain evidence="2 3">JSM 072002</strain>
    </source>
</reference>
<dbReference type="EMBL" id="AVPG01000026">
    <property type="protein sequence ID" value="KGX85122.1"/>
    <property type="molecule type" value="Genomic_DNA"/>
</dbReference>